<keyword evidence="1" id="KW-0472">Membrane</keyword>
<protein>
    <submittedName>
        <fullName evidence="2">MFS transporter permease</fullName>
    </submittedName>
</protein>
<accession>A0ABR8XN17</accession>
<keyword evidence="1" id="KW-0812">Transmembrane</keyword>
<evidence type="ECO:0000313" key="2">
    <source>
        <dbReference type="EMBL" id="MBD8033336.1"/>
    </source>
</evidence>
<evidence type="ECO:0000256" key="1">
    <source>
        <dbReference type="SAM" id="Phobius"/>
    </source>
</evidence>
<feature type="transmembrane region" description="Helical" evidence="1">
    <location>
        <begin position="7"/>
        <end position="26"/>
    </location>
</feature>
<dbReference type="EMBL" id="JACSPW010000008">
    <property type="protein sequence ID" value="MBD8033336.1"/>
    <property type="molecule type" value="Genomic_DNA"/>
</dbReference>
<comment type="caution">
    <text evidence="2">The sequence shown here is derived from an EMBL/GenBank/DDBJ whole genome shotgun (WGS) entry which is preliminary data.</text>
</comment>
<dbReference type="Proteomes" id="UP000600565">
    <property type="component" value="Unassembled WGS sequence"/>
</dbReference>
<reference evidence="2 3" key="1">
    <citation type="submission" date="2020-08" db="EMBL/GenBank/DDBJ databases">
        <title>A Genomic Blueprint of the Chicken Gut Microbiome.</title>
        <authorList>
            <person name="Gilroy R."/>
            <person name="Ravi A."/>
            <person name="Getino M."/>
            <person name="Pursley I."/>
            <person name="Horton D.L."/>
            <person name="Alikhan N.-F."/>
            <person name="Baker D."/>
            <person name="Gharbi K."/>
            <person name="Hall N."/>
            <person name="Watson M."/>
            <person name="Adriaenssens E.M."/>
            <person name="Foster-Nyarko E."/>
            <person name="Jarju S."/>
            <person name="Secka A."/>
            <person name="Antonio M."/>
            <person name="Oren A."/>
            <person name="Chaudhuri R."/>
            <person name="La Ragione R.M."/>
            <person name="Hildebrand F."/>
            <person name="Pallen M.J."/>
        </authorList>
    </citation>
    <scope>NUCLEOTIDE SEQUENCE [LARGE SCALE GENOMIC DNA]</scope>
    <source>
        <strain evidence="2 3">Sa1YVA6</strain>
    </source>
</reference>
<gene>
    <name evidence="2" type="ORF">H9632_09665</name>
</gene>
<name>A0ABR8XN17_9BACL</name>
<dbReference type="RefSeq" id="WP_191703900.1">
    <property type="nucleotide sequence ID" value="NZ_JACSPW010000008.1"/>
</dbReference>
<feature type="transmembrane region" description="Helical" evidence="1">
    <location>
        <begin position="96"/>
        <end position="118"/>
    </location>
</feature>
<keyword evidence="1" id="KW-1133">Transmembrane helix</keyword>
<sequence length="133" mass="14823">MSKKAKVMMSIATAIIIVMMSKAFILDEAVKGYLVIFFFVGAGLAALRLFINGMIRKMKEKHIGVKVVFFAALLSVGIPFQSWFRTDVLFAMSKAFIFPSITVMVASVVLMTIVYGIIYQRVNVSYLQEEHAG</sequence>
<evidence type="ECO:0000313" key="3">
    <source>
        <dbReference type="Proteomes" id="UP000600565"/>
    </source>
</evidence>
<proteinExistence type="predicted"/>
<feature type="transmembrane region" description="Helical" evidence="1">
    <location>
        <begin position="63"/>
        <end position="84"/>
    </location>
</feature>
<keyword evidence="3" id="KW-1185">Reference proteome</keyword>
<organism evidence="2 3">
    <name type="scientific">Solibacillus merdavium</name>
    <dbReference type="NCBI Taxonomy" id="2762218"/>
    <lineage>
        <taxon>Bacteria</taxon>
        <taxon>Bacillati</taxon>
        <taxon>Bacillota</taxon>
        <taxon>Bacilli</taxon>
        <taxon>Bacillales</taxon>
        <taxon>Caryophanaceae</taxon>
        <taxon>Solibacillus</taxon>
    </lineage>
</organism>
<feature type="transmembrane region" description="Helical" evidence="1">
    <location>
        <begin position="32"/>
        <end position="51"/>
    </location>
</feature>